<proteinExistence type="predicted"/>
<dbReference type="EMBL" id="BAAADM010000015">
    <property type="protein sequence ID" value="GAA0433116.1"/>
    <property type="molecule type" value="Genomic_DNA"/>
</dbReference>
<gene>
    <name evidence="1" type="ORF">GCM10008983_07200</name>
</gene>
<dbReference type="RefSeq" id="WP_343751233.1">
    <property type="nucleotide sequence ID" value="NZ_BAAADM010000015.1"/>
</dbReference>
<name>A0ABP3IYD8_9BACI</name>
<evidence type="ECO:0000313" key="1">
    <source>
        <dbReference type="EMBL" id="GAA0433116.1"/>
    </source>
</evidence>
<comment type="caution">
    <text evidence="1">The sequence shown here is derived from an EMBL/GenBank/DDBJ whole genome shotgun (WGS) entry which is preliminary data.</text>
</comment>
<protein>
    <submittedName>
        <fullName evidence="1">Uncharacterized protein</fullName>
    </submittedName>
</protein>
<keyword evidence="2" id="KW-1185">Reference proteome</keyword>
<dbReference type="Proteomes" id="UP001501459">
    <property type="component" value="Unassembled WGS sequence"/>
</dbReference>
<organism evidence="1 2">
    <name type="scientific">Lentibacillus halophilus</name>
    <dbReference type="NCBI Taxonomy" id="295065"/>
    <lineage>
        <taxon>Bacteria</taxon>
        <taxon>Bacillati</taxon>
        <taxon>Bacillota</taxon>
        <taxon>Bacilli</taxon>
        <taxon>Bacillales</taxon>
        <taxon>Bacillaceae</taxon>
        <taxon>Lentibacillus</taxon>
    </lineage>
</organism>
<reference evidence="2" key="1">
    <citation type="journal article" date="2019" name="Int. J. Syst. Evol. Microbiol.">
        <title>The Global Catalogue of Microorganisms (GCM) 10K type strain sequencing project: providing services to taxonomists for standard genome sequencing and annotation.</title>
        <authorList>
            <consortium name="The Broad Institute Genomics Platform"/>
            <consortium name="The Broad Institute Genome Sequencing Center for Infectious Disease"/>
            <person name="Wu L."/>
            <person name="Ma J."/>
        </authorList>
    </citation>
    <scope>NUCLEOTIDE SEQUENCE [LARGE SCALE GENOMIC DNA]</scope>
    <source>
        <strain evidence="2">JCM 12149</strain>
    </source>
</reference>
<sequence>MHYNQQHTYDMCKNHMHAYVLVEVNDGTQVDGIITGLDNDYVYMAVPIGQEPAYDSNWRPNEFDGFGYGYSGYGYGGYPGYGYPGPGYGGSPGYGYGGNYRPRRFRRLVLPLAALTALSVLPWY</sequence>
<accession>A0ABP3IYD8</accession>
<evidence type="ECO:0000313" key="2">
    <source>
        <dbReference type="Proteomes" id="UP001501459"/>
    </source>
</evidence>